<dbReference type="FunFam" id="3.40.50.300:FF:000009">
    <property type="entry name" value="CTP synthase"/>
    <property type="match status" value="1"/>
</dbReference>
<accession>A0A1M7Z2A1</accession>
<dbReference type="Gene3D" id="3.40.50.880">
    <property type="match status" value="1"/>
</dbReference>
<dbReference type="InterPro" id="IPR027417">
    <property type="entry name" value="P-loop_NTPase"/>
</dbReference>
<evidence type="ECO:0000256" key="6">
    <source>
        <dbReference type="ARBA" id="ARBA00022840"/>
    </source>
</evidence>
<evidence type="ECO:0000256" key="3">
    <source>
        <dbReference type="ARBA" id="ARBA00022598"/>
    </source>
</evidence>
<dbReference type="Pfam" id="PF00117">
    <property type="entry name" value="GATase"/>
    <property type="match status" value="1"/>
</dbReference>
<comment type="function">
    <text evidence="11 12">Catalyzes the ATP-dependent amination of UTP to CTP with either L-glutamine or ammonia as the source of nitrogen. Regulates intracellular CTP levels through interactions with the four ribonucleotide triphosphates.</text>
</comment>
<dbReference type="OrthoDB" id="9801107at2"/>
<dbReference type="PANTHER" id="PTHR11550">
    <property type="entry name" value="CTP SYNTHASE"/>
    <property type="match status" value="1"/>
</dbReference>
<evidence type="ECO:0000256" key="4">
    <source>
        <dbReference type="ARBA" id="ARBA00022723"/>
    </source>
</evidence>
<dbReference type="GO" id="GO:0019856">
    <property type="term" value="P:pyrimidine nucleobase biosynthetic process"/>
    <property type="evidence" value="ECO:0007669"/>
    <property type="project" value="TreeGrafter"/>
</dbReference>
<comment type="caution">
    <text evidence="12">Lacks conserved residue(s) required for the propagation of feature annotation.</text>
</comment>
<evidence type="ECO:0000256" key="7">
    <source>
        <dbReference type="ARBA" id="ARBA00022842"/>
    </source>
</evidence>
<feature type="binding site" evidence="12">
    <location>
        <begin position="147"/>
        <end position="149"/>
    </location>
    <ligand>
        <name>CTP</name>
        <dbReference type="ChEBI" id="CHEBI:37563"/>
        <note>allosteric inhibitor</note>
    </ligand>
</feature>
<dbReference type="AlphaFoldDB" id="A0A1M7Z2A1"/>
<keyword evidence="7 12" id="KW-0460">Magnesium</keyword>
<feature type="active site" description="Nucleophile; for glutamine hydrolysis" evidence="12">
    <location>
        <position position="379"/>
    </location>
</feature>
<feature type="region of interest" description="Amidoligase domain" evidence="12">
    <location>
        <begin position="1"/>
        <end position="266"/>
    </location>
</feature>
<protein>
    <recommendedName>
        <fullName evidence="12">CTP synthase</fullName>
        <ecNumber evidence="12">6.3.4.2</ecNumber>
    </recommendedName>
    <alternativeName>
        <fullName evidence="12">Cytidine 5'-triphosphate synthase</fullName>
    </alternativeName>
    <alternativeName>
        <fullName evidence="12">Cytidine triphosphate synthetase</fullName>
        <shortName evidence="12">CTP synthetase</shortName>
        <shortName evidence="12">CTPS</shortName>
    </alternativeName>
    <alternativeName>
        <fullName evidence="12">UTP--ammonia ligase</fullName>
    </alternativeName>
</protein>
<dbReference type="GO" id="GO:0046872">
    <property type="term" value="F:metal ion binding"/>
    <property type="evidence" value="ECO:0007669"/>
    <property type="project" value="UniProtKB-KW"/>
</dbReference>
<dbReference type="GO" id="GO:0003883">
    <property type="term" value="F:CTP synthase activity"/>
    <property type="evidence" value="ECO:0007669"/>
    <property type="project" value="UniProtKB-UniRule"/>
</dbReference>
<dbReference type="SUPFAM" id="SSF52317">
    <property type="entry name" value="Class I glutamine amidotransferase-like"/>
    <property type="match status" value="1"/>
</dbReference>
<comment type="catalytic activity">
    <reaction evidence="10 12">
        <text>UTP + L-glutamine + ATP + H2O = CTP + L-glutamate + ADP + phosphate + 2 H(+)</text>
        <dbReference type="Rhea" id="RHEA:26426"/>
        <dbReference type="ChEBI" id="CHEBI:15377"/>
        <dbReference type="ChEBI" id="CHEBI:15378"/>
        <dbReference type="ChEBI" id="CHEBI:29985"/>
        <dbReference type="ChEBI" id="CHEBI:30616"/>
        <dbReference type="ChEBI" id="CHEBI:37563"/>
        <dbReference type="ChEBI" id="CHEBI:43474"/>
        <dbReference type="ChEBI" id="CHEBI:46398"/>
        <dbReference type="ChEBI" id="CHEBI:58359"/>
        <dbReference type="ChEBI" id="CHEBI:456216"/>
        <dbReference type="EC" id="6.3.4.2"/>
    </reaction>
</comment>
<feature type="domain" description="Glutamine amidotransferase" evidence="13">
    <location>
        <begin position="301"/>
        <end position="534"/>
    </location>
</feature>
<evidence type="ECO:0000256" key="9">
    <source>
        <dbReference type="ARBA" id="ARBA00022975"/>
    </source>
</evidence>
<dbReference type="SUPFAM" id="SSF52540">
    <property type="entry name" value="P-loop containing nucleoside triphosphate hydrolases"/>
    <property type="match status" value="1"/>
</dbReference>
<feature type="binding site" evidence="12">
    <location>
        <position position="403"/>
    </location>
    <ligand>
        <name>L-glutamine</name>
        <dbReference type="ChEBI" id="CHEBI:58359"/>
    </ligand>
</feature>
<dbReference type="EMBL" id="FRFG01000094">
    <property type="protein sequence ID" value="SHO59088.1"/>
    <property type="molecule type" value="Genomic_DNA"/>
</dbReference>
<dbReference type="UniPathway" id="UPA00159">
    <property type="reaction ID" value="UER00277"/>
</dbReference>
<dbReference type="GO" id="GO:0005829">
    <property type="term" value="C:cytosol"/>
    <property type="evidence" value="ECO:0007669"/>
    <property type="project" value="TreeGrafter"/>
</dbReference>
<feature type="binding site" evidence="12">
    <location>
        <begin position="15"/>
        <end position="20"/>
    </location>
    <ligand>
        <name>ATP</name>
        <dbReference type="ChEBI" id="CHEBI:30616"/>
    </ligand>
</feature>
<keyword evidence="4 12" id="KW-0479">Metal-binding</keyword>
<feature type="binding site" evidence="12">
    <location>
        <position position="352"/>
    </location>
    <ligand>
        <name>L-glutamine</name>
        <dbReference type="ChEBI" id="CHEBI:58359"/>
    </ligand>
</feature>
<dbReference type="GO" id="GO:0044210">
    <property type="term" value="P:'de novo' CTP biosynthetic process"/>
    <property type="evidence" value="ECO:0007669"/>
    <property type="project" value="UniProtKB-UniRule"/>
</dbReference>
<evidence type="ECO:0000256" key="8">
    <source>
        <dbReference type="ARBA" id="ARBA00022962"/>
    </source>
</evidence>
<keyword evidence="5 12" id="KW-0547">Nucleotide-binding</keyword>
<feature type="binding site" evidence="12">
    <location>
        <position position="470"/>
    </location>
    <ligand>
        <name>L-glutamine</name>
        <dbReference type="ChEBI" id="CHEBI:58359"/>
    </ligand>
</feature>
<feature type="binding site" evidence="12">
    <location>
        <position position="140"/>
    </location>
    <ligand>
        <name>Mg(2+)</name>
        <dbReference type="ChEBI" id="CHEBI:18420"/>
    </ligand>
</feature>
<feature type="binding site" evidence="12">
    <location>
        <position position="14"/>
    </location>
    <ligand>
        <name>CTP</name>
        <dbReference type="ChEBI" id="CHEBI:37563"/>
        <note>allosteric inhibitor</note>
    </ligand>
</feature>
<dbReference type="PROSITE" id="PS51273">
    <property type="entry name" value="GATASE_TYPE_1"/>
    <property type="match status" value="1"/>
</dbReference>
<dbReference type="GO" id="GO:0042802">
    <property type="term" value="F:identical protein binding"/>
    <property type="evidence" value="ECO:0007669"/>
    <property type="project" value="TreeGrafter"/>
</dbReference>
<feature type="binding site" evidence="12">
    <location>
        <position position="223"/>
    </location>
    <ligand>
        <name>CTP</name>
        <dbReference type="ChEBI" id="CHEBI:37563"/>
        <note>allosteric inhibitor</note>
    </ligand>
</feature>
<dbReference type="Proteomes" id="UP000184600">
    <property type="component" value="Unassembled WGS sequence"/>
</dbReference>
<keyword evidence="16" id="KW-1185">Reference proteome</keyword>
<feature type="binding site" evidence="12">
    <location>
        <position position="72"/>
    </location>
    <ligand>
        <name>ATP</name>
        <dbReference type="ChEBI" id="CHEBI:30616"/>
    </ligand>
</feature>
<comment type="similarity">
    <text evidence="2 12">Belongs to the CTP synthase family.</text>
</comment>
<comment type="subunit">
    <text evidence="12">Homotetramer.</text>
</comment>
<feature type="binding site" evidence="12">
    <location>
        <begin position="380"/>
        <end position="383"/>
    </location>
    <ligand>
        <name>L-glutamine</name>
        <dbReference type="ChEBI" id="CHEBI:58359"/>
    </ligand>
</feature>
<evidence type="ECO:0000259" key="14">
    <source>
        <dbReference type="Pfam" id="PF06418"/>
    </source>
</evidence>
<dbReference type="NCBIfam" id="NF003792">
    <property type="entry name" value="PRK05380.1"/>
    <property type="match status" value="1"/>
</dbReference>
<keyword evidence="3 12" id="KW-0436">Ligase</keyword>
<feature type="binding site" evidence="12">
    <location>
        <position position="14"/>
    </location>
    <ligand>
        <name>UTP</name>
        <dbReference type="ChEBI" id="CHEBI:46398"/>
    </ligand>
</feature>
<comment type="catalytic activity">
    <reaction evidence="12">
        <text>UTP + NH4(+) + ATP = CTP + ADP + phosphate + 2 H(+)</text>
        <dbReference type="Rhea" id="RHEA:16597"/>
        <dbReference type="ChEBI" id="CHEBI:15378"/>
        <dbReference type="ChEBI" id="CHEBI:28938"/>
        <dbReference type="ChEBI" id="CHEBI:30616"/>
        <dbReference type="ChEBI" id="CHEBI:37563"/>
        <dbReference type="ChEBI" id="CHEBI:43474"/>
        <dbReference type="ChEBI" id="CHEBI:46398"/>
        <dbReference type="ChEBI" id="CHEBI:456216"/>
    </reaction>
</comment>
<comment type="catalytic activity">
    <reaction evidence="12">
        <text>L-glutamine + H2O = L-glutamate + NH4(+)</text>
        <dbReference type="Rhea" id="RHEA:15889"/>
        <dbReference type="ChEBI" id="CHEBI:15377"/>
        <dbReference type="ChEBI" id="CHEBI:28938"/>
        <dbReference type="ChEBI" id="CHEBI:29985"/>
        <dbReference type="ChEBI" id="CHEBI:58359"/>
    </reaction>
</comment>
<dbReference type="STRING" id="1117707.VQ7734_04864"/>
<evidence type="ECO:0000256" key="5">
    <source>
        <dbReference type="ARBA" id="ARBA00022741"/>
    </source>
</evidence>
<dbReference type="GO" id="GO:0097268">
    <property type="term" value="C:cytoophidium"/>
    <property type="evidence" value="ECO:0007669"/>
    <property type="project" value="UniProtKB-ARBA"/>
</dbReference>
<organism evidence="15 16">
    <name type="scientific">Vibrio quintilis</name>
    <dbReference type="NCBI Taxonomy" id="1117707"/>
    <lineage>
        <taxon>Bacteria</taxon>
        <taxon>Pseudomonadati</taxon>
        <taxon>Pseudomonadota</taxon>
        <taxon>Gammaproteobacteria</taxon>
        <taxon>Vibrionales</taxon>
        <taxon>Vibrionaceae</taxon>
        <taxon>Vibrio</taxon>
    </lineage>
</organism>
<feature type="active site" evidence="12">
    <location>
        <position position="517"/>
    </location>
</feature>
<evidence type="ECO:0000256" key="10">
    <source>
        <dbReference type="ARBA" id="ARBA00047781"/>
    </source>
</evidence>
<evidence type="ECO:0000256" key="11">
    <source>
        <dbReference type="ARBA" id="ARBA00059148"/>
    </source>
</evidence>
<feature type="domain" description="CTP synthase N-terminal" evidence="14">
    <location>
        <begin position="4"/>
        <end position="265"/>
    </location>
</feature>
<dbReference type="NCBIfam" id="TIGR00337">
    <property type="entry name" value="PyrG"/>
    <property type="match status" value="1"/>
</dbReference>
<dbReference type="RefSeq" id="WP_073586521.1">
    <property type="nucleotide sequence ID" value="NZ_AP024897.1"/>
</dbReference>
<gene>
    <name evidence="12 15" type="primary">pyrG</name>
    <name evidence="15" type="ORF">VQ7734_04864</name>
</gene>
<dbReference type="PANTHER" id="PTHR11550:SF0">
    <property type="entry name" value="CTP SYNTHASE-RELATED"/>
    <property type="match status" value="1"/>
</dbReference>
<sequence>MTTKYIFVTGGVVSSLGKGIAAASLAAILEARGLKVTIMKLDPYINVDPGTMSPTQHGEVFVTEDGAETDLDLGHYERFIRTKMTKRNNFTAGRVYADVLRKERRGDYLGATIQVIPHITNAIKDRIVAGAEGHDVAIVEIGGTVGDIESLPFMEAIRQHAVEIGRENALFMHLTLVPYLAAAGEVKTKPTQHSVKELLSIGIQPDILVCRSDRIIPANERKKIALFCNVPEKAVISMKDVDSIYKIPQLIRSQGLDDLVCARFGIEAPEANLSEWEQVIYEEANSIGEVTVGMVGKYIALPDAYKSVNEALKHAGLKNRLSVHIKYVDSQDLETKGTELLDGLDAILVPGGFGDRGIEGKILAAKYARENKVPYLGICLGMQVALIDYARNVAGMEGAHSTEFSKETQFPVVGLITEWIDAEGNVEERSEQSDLGGTMRLGSQLCHLEEGTKVNQMYGSKTIHERHRHRYEVNNLLRPEIERAGLKVSGLSADKKLVEVIENPDHPWFVASQFHPEFTSTPRDGHPLFTGFIKAAGEYQRSNIDE</sequence>
<dbReference type="Pfam" id="PF06418">
    <property type="entry name" value="CTP_synth_N"/>
    <property type="match status" value="1"/>
</dbReference>
<dbReference type="EC" id="6.3.4.2" evidence="12"/>
<dbReference type="InterPro" id="IPR033828">
    <property type="entry name" value="GATase1_CTP_Synthase"/>
</dbReference>
<feature type="binding site" evidence="12">
    <location>
        <position position="72"/>
    </location>
    <ligand>
        <name>Mg(2+)</name>
        <dbReference type="ChEBI" id="CHEBI:18420"/>
    </ligand>
</feature>
<dbReference type="FunFam" id="3.40.50.880:FF:000002">
    <property type="entry name" value="CTP synthase"/>
    <property type="match status" value="1"/>
</dbReference>
<evidence type="ECO:0000259" key="13">
    <source>
        <dbReference type="Pfam" id="PF00117"/>
    </source>
</evidence>
<proteinExistence type="inferred from homology"/>
<evidence type="ECO:0000313" key="15">
    <source>
        <dbReference type="EMBL" id="SHO59088.1"/>
    </source>
</evidence>
<feature type="active site" evidence="12">
    <location>
        <position position="515"/>
    </location>
</feature>
<feature type="binding site" evidence="12">
    <location>
        <begin position="239"/>
        <end position="241"/>
    </location>
    <ligand>
        <name>ATP</name>
        <dbReference type="ChEBI" id="CHEBI:30616"/>
    </ligand>
</feature>
<dbReference type="CDD" id="cd01746">
    <property type="entry name" value="GATase1_CTP_Synthase"/>
    <property type="match status" value="1"/>
</dbReference>
<dbReference type="InterPro" id="IPR004468">
    <property type="entry name" value="CTP_synthase"/>
</dbReference>
<feature type="binding site" evidence="12">
    <location>
        <position position="223"/>
    </location>
    <ligand>
        <name>UTP</name>
        <dbReference type="ChEBI" id="CHEBI:46398"/>
    </ligand>
</feature>
<evidence type="ECO:0000256" key="12">
    <source>
        <dbReference type="HAMAP-Rule" id="MF_01227"/>
    </source>
</evidence>
<dbReference type="InterPro" id="IPR017926">
    <property type="entry name" value="GATASE"/>
</dbReference>
<dbReference type="GO" id="GO:0004359">
    <property type="term" value="F:glutaminase activity"/>
    <property type="evidence" value="ECO:0007669"/>
    <property type="project" value="RHEA"/>
</dbReference>
<dbReference type="CDD" id="cd03113">
    <property type="entry name" value="CTPS_N"/>
    <property type="match status" value="1"/>
</dbReference>
<feature type="binding site" evidence="12">
    <location>
        <begin position="187"/>
        <end position="192"/>
    </location>
    <ligand>
        <name>CTP</name>
        <dbReference type="ChEBI" id="CHEBI:37563"/>
        <note>allosteric inhibitor</note>
    </ligand>
</feature>
<feature type="binding site" evidence="12">
    <location>
        <begin position="187"/>
        <end position="192"/>
    </location>
    <ligand>
        <name>UTP</name>
        <dbReference type="ChEBI" id="CHEBI:46398"/>
    </ligand>
</feature>
<keyword evidence="6 12" id="KW-0067">ATP-binding</keyword>
<dbReference type="InterPro" id="IPR029062">
    <property type="entry name" value="Class_I_gatase-like"/>
</dbReference>
<dbReference type="Gene3D" id="3.40.50.300">
    <property type="entry name" value="P-loop containing nucleotide triphosphate hydrolases"/>
    <property type="match status" value="1"/>
</dbReference>
<keyword evidence="9 12" id="KW-0665">Pyrimidine biosynthesis</keyword>
<name>A0A1M7Z2A1_9VIBR</name>
<dbReference type="GO" id="GO:0005524">
    <property type="term" value="F:ATP binding"/>
    <property type="evidence" value="ECO:0007669"/>
    <property type="project" value="UniProtKB-KW"/>
</dbReference>
<dbReference type="InterPro" id="IPR017456">
    <property type="entry name" value="CTP_synthase_N"/>
</dbReference>
<comment type="pathway">
    <text evidence="1 12">Pyrimidine metabolism; CTP biosynthesis via de novo pathway; CTP from UDP: step 2/2.</text>
</comment>
<reference evidence="16" key="1">
    <citation type="submission" date="2016-12" db="EMBL/GenBank/DDBJ databases">
        <authorList>
            <person name="Rodrigo-Torres L."/>
            <person name="Arahal R.D."/>
            <person name="Lucena T."/>
        </authorList>
    </citation>
    <scope>NUCLEOTIDE SEQUENCE [LARGE SCALE GENOMIC DNA]</scope>
</reference>
<keyword evidence="8 12" id="KW-0315">Glutamine amidotransferase</keyword>
<evidence type="ECO:0000256" key="1">
    <source>
        <dbReference type="ARBA" id="ARBA00005171"/>
    </source>
</evidence>
<comment type="miscellaneous">
    <text evidence="12">CTPSs have evolved a hybrid strategy for distinguishing between UTP and CTP. The overlapping regions of the product feedback inhibitory and substrate sites recognize a common feature in both compounds, the triphosphate moiety. To differentiate isosteric substrate and product pyrimidine rings, an additional pocket far from the expected kinase/ligase catalytic site, specifically recognizes the cytosine and ribose portions of the product inhibitor.</text>
</comment>
<comment type="activity regulation">
    <text evidence="12">Allosterically activated by GTP, when glutamine is the substrate; GTP has no effect on the reaction when ammonia is the substrate. The allosteric effector GTP functions by stabilizing the protein conformation that binds the tetrahedral intermediate(s) formed during glutamine hydrolysis. Inhibited by the product CTP, via allosteric rather than competitive inhibition.</text>
</comment>
<evidence type="ECO:0000256" key="2">
    <source>
        <dbReference type="ARBA" id="ARBA00007533"/>
    </source>
</evidence>
<evidence type="ECO:0000313" key="16">
    <source>
        <dbReference type="Proteomes" id="UP000184600"/>
    </source>
</evidence>
<dbReference type="HAMAP" id="MF_01227">
    <property type="entry name" value="PyrG"/>
    <property type="match status" value="1"/>
</dbReference>